<dbReference type="SUPFAM" id="SSF46785">
    <property type="entry name" value="Winged helix' DNA-binding domain"/>
    <property type="match status" value="1"/>
</dbReference>
<dbReference type="Pfam" id="PF08220">
    <property type="entry name" value="HTH_DeoR"/>
    <property type="match status" value="1"/>
</dbReference>
<reference evidence="5 6" key="1">
    <citation type="journal article" date="2003" name="Int. J. Syst. Evol. Microbiol.">
        <title>Kocuria polaris sp. nov., an orange-pigmented psychrophilic bacterium isolated from an Antarctic cyanobacterial mat sample.</title>
        <authorList>
            <person name="Reddy G.S."/>
            <person name="Prakash J.S."/>
            <person name="Prabahar V."/>
            <person name="Matsumoto G.I."/>
            <person name="Stackebrandt E."/>
            <person name="Shivaji S."/>
        </authorList>
    </citation>
    <scope>NUCLEOTIDE SEQUENCE [LARGE SCALE GENOMIC DNA]</scope>
    <source>
        <strain evidence="5 6">CMS 76or</strain>
    </source>
</reference>
<dbReference type="PANTHER" id="PTHR30363:SF44">
    <property type="entry name" value="AGA OPERON TRANSCRIPTIONAL REPRESSOR-RELATED"/>
    <property type="match status" value="1"/>
</dbReference>
<dbReference type="InterPro" id="IPR036388">
    <property type="entry name" value="WH-like_DNA-bd_sf"/>
</dbReference>
<dbReference type="Proteomes" id="UP000030466">
    <property type="component" value="Unassembled WGS sequence"/>
</dbReference>
<dbReference type="Pfam" id="PF00455">
    <property type="entry name" value="DeoRC"/>
    <property type="match status" value="1"/>
</dbReference>
<dbReference type="GO" id="GO:0003677">
    <property type="term" value="F:DNA binding"/>
    <property type="evidence" value="ECO:0007669"/>
    <property type="project" value="UniProtKB-KW"/>
</dbReference>
<dbReference type="SMART" id="SM00420">
    <property type="entry name" value="HTH_DEOR"/>
    <property type="match status" value="1"/>
</dbReference>
<sequence>MSEMLPDRRRRKILDRVRAAGAVRVADLAAELGVSDMTVRRDLDRLARDGELQKVHGGAKLPAGSSAAEPGFMHKSELQLPEKAAIAAAAESMVEPGMSVSLNSGTTTYALARALRRIPEITVVTNSPRIADALQDAPVTGQTVVLLGGVRTPSDALVGPLATAALRTLHVDVCFMGVHGISEREGLTTPNMMEAEINRLFLQRCDRSVVLADSTKWGLVGLYRIADLDEVDTVVMDDGLDPAAREILSQYVPDLRLEPVR</sequence>
<dbReference type="InterPro" id="IPR018356">
    <property type="entry name" value="Tscrpt_reg_HTH_DeoR_CS"/>
</dbReference>
<evidence type="ECO:0000256" key="3">
    <source>
        <dbReference type="ARBA" id="ARBA00023163"/>
    </source>
</evidence>
<organism evidence="5 6">
    <name type="scientific">Kocuria rosea subsp. polaris</name>
    <dbReference type="NCBI Taxonomy" id="136273"/>
    <lineage>
        <taxon>Bacteria</taxon>
        <taxon>Bacillati</taxon>
        <taxon>Actinomycetota</taxon>
        <taxon>Actinomycetes</taxon>
        <taxon>Micrococcales</taxon>
        <taxon>Micrococcaceae</taxon>
        <taxon>Kocuria</taxon>
    </lineage>
</organism>
<keyword evidence="1" id="KW-0805">Transcription regulation</keyword>
<gene>
    <name evidence="5" type="ORF">GY22_14855</name>
</gene>
<dbReference type="InterPro" id="IPR001034">
    <property type="entry name" value="DeoR_HTH"/>
</dbReference>
<evidence type="ECO:0000256" key="1">
    <source>
        <dbReference type="ARBA" id="ARBA00023015"/>
    </source>
</evidence>
<dbReference type="PANTHER" id="PTHR30363">
    <property type="entry name" value="HTH-TYPE TRANSCRIPTIONAL REGULATOR SRLR-RELATED"/>
    <property type="match status" value="1"/>
</dbReference>
<dbReference type="SMART" id="SM01134">
    <property type="entry name" value="DeoRC"/>
    <property type="match status" value="1"/>
</dbReference>
<evidence type="ECO:0000259" key="4">
    <source>
        <dbReference type="PROSITE" id="PS51000"/>
    </source>
</evidence>
<accession>A0A0A6VQ83</accession>
<dbReference type="InterPro" id="IPR014036">
    <property type="entry name" value="DeoR-like_C"/>
</dbReference>
<dbReference type="InterPro" id="IPR037171">
    <property type="entry name" value="NagB/RpiA_transferase-like"/>
</dbReference>
<dbReference type="Gene3D" id="1.10.10.10">
    <property type="entry name" value="Winged helix-like DNA-binding domain superfamily/Winged helix DNA-binding domain"/>
    <property type="match status" value="1"/>
</dbReference>
<keyword evidence="3" id="KW-0804">Transcription</keyword>
<dbReference type="EMBL" id="JSUH01000015">
    <property type="protein sequence ID" value="KHD96568.1"/>
    <property type="molecule type" value="Genomic_DNA"/>
</dbReference>
<dbReference type="RefSeq" id="WP_017834515.1">
    <property type="nucleotide sequence ID" value="NZ_JSUH01000015.1"/>
</dbReference>
<dbReference type="InterPro" id="IPR050313">
    <property type="entry name" value="Carb_Metab_HTH_regulators"/>
</dbReference>
<keyword evidence="2" id="KW-0238">DNA-binding</keyword>
<dbReference type="Gene3D" id="3.40.50.1360">
    <property type="match status" value="1"/>
</dbReference>
<keyword evidence="6" id="KW-1185">Reference proteome</keyword>
<evidence type="ECO:0000313" key="6">
    <source>
        <dbReference type="Proteomes" id="UP000030466"/>
    </source>
</evidence>
<dbReference type="OrthoDB" id="7688673at2"/>
<dbReference type="InterPro" id="IPR036390">
    <property type="entry name" value="WH_DNA-bd_sf"/>
</dbReference>
<dbReference type="AlphaFoldDB" id="A0A0A6VQ83"/>
<evidence type="ECO:0000256" key="2">
    <source>
        <dbReference type="ARBA" id="ARBA00023125"/>
    </source>
</evidence>
<proteinExistence type="predicted"/>
<name>A0A0A6VQ83_KOCRO</name>
<feature type="domain" description="HTH deoR-type" evidence="4">
    <location>
        <begin position="6"/>
        <end position="61"/>
    </location>
</feature>
<dbReference type="PROSITE" id="PS51000">
    <property type="entry name" value="HTH_DEOR_2"/>
    <property type="match status" value="1"/>
</dbReference>
<protein>
    <submittedName>
        <fullName evidence="5">Cytochrome C</fullName>
    </submittedName>
</protein>
<evidence type="ECO:0000313" key="5">
    <source>
        <dbReference type="EMBL" id="KHD96568.1"/>
    </source>
</evidence>
<dbReference type="SUPFAM" id="SSF100950">
    <property type="entry name" value="NagB/RpiA/CoA transferase-like"/>
    <property type="match status" value="1"/>
</dbReference>
<comment type="caution">
    <text evidence="5">The sequence shown here is derived from an EMBL/GenBank/DDBJ whole genome shotgun (WGS) entry which is preliminary data.</text>
</comment>
<dbReference type="PROSITE" id="PS00894">
    <property type="entry name" value="HTH_DEOR_1"/>
    <property type="match status" value="1"/>
</dbReference>
<dbReference type="GO" id="GO:0003700">
    <property type="term" value="F:DNA-binding transcription factor activity"/>
    <property type="evidence" value="ECO:0007669"/>
    <property type="project" value="InterPro"/>
</dbReference>
<dbReference type="PRINTS" id="PR00037">
    <property type="entry name" value="HTHLACR"/>
</dbReference>